<reference evidence="1 2" key="1">
    <citation type="submission" date="2017-01" db="EMBL/GenBank/DDBJ databases">
        <title>Genomic analysis of Xuhuaishuia manganoxidans DY6-4.</title>
        <authorList>
            <person name="Wang X."/>
        </authorList>
    </citation>
    <scope>NUCLEOTIDE SEQUENCE [LARGE SCALE GENOMIC DNA]</scope>
    <source>
        <strain evidence="1 2">DY6-4</strain>
    </source>
</reference>
<proteinExistence type="predicted"/>
<evidence type="ECO:0000313" key="2">
    <source>
        <dbReference type="Proteomes" id="UP000187266"/>
    </source>
</evidence>
<protein>
    <submittedName>
        <fullName evidence="1">Uncharacterized protein</fullName>
    </submittedName>
</protein>
<name>A0A1U7DIA5_9RHOB</name>
<dbReference type="EMBL" id="CP019124">
    <property type="protein sequence ID" value="APX89691.1"/>
    <property type="molecule type" value="Genomic_DNA"/>
</dbReference>
<dbReference type="Proteomes" id="UP000187266">
    <property type="component" value="Chromosome"/>
</dbReference>
<keyword evidence="2" id="KW-1185">Reference proteome</keyword>
<sequence>MATPANTDLSTGIIVIIERDIVIANDLMEMFQEHDPQARVRLCRTMAQGLGLVGEAERVRALITNLPPEQIKAAGLAELVFQRGGHIVVVSGREEPSEDDPRWIFVQRFLTSALIATILRSIDAAGRLPG</sequence>
<gene>
    <name evidence="1" type="ORF">BV394_08150</name>
</gene>
<accession>A0A2M9DCV9</accession>
<accession>A0A1U7DIA5</accession>
<evidence type="ECO:0000313" key="1">
    <source>
        <dbReference type="EMBL" id="APX89691.1"/>
    </source>
</evidence>
<organism evidence="1 2">
    <name type="scientific">Brevirhabdus pacifica</name>
    <dbReference type="NCBI Taxonomy" id="1267768"/>
    <lineage>
        <taxon>Bacteria</taxon>
        <taxon>Pseudomonadati</taxon>
        <taxon>Pseudomonadota</taxon>
        <taxon>Alphaproteobacteria</taxon>
        <taxon>Rhodobacterales</taxon>
        <taxon>Paracoccaceae</taxon>
        <taxon>Brevirhabdus</taxon>
    </lineage>
</organism>
<dbReference type="RefSeq" id="WP_076979713.1">
    <property type="nucleotide sequence ID" value="NZ_CP019124.1"/>
</dbReference>
<dbReference type="STRING" id="1267768.BV394_08150"/>
<dbReference type="AlphaFoldDB" id="A0A1U7DIA5"/>